<dbReference type="PANTHER" id="PTHR46211">
    <property type="entry name" value="GLYCEROPHOSPHORYL DIESTER PHOSPHODIESTERASE"/>
    <property type="match status" value="1"/>
</dbReference>
<reference evidence="2 3" key="1">
    <citation type="submission" date="2019-06" db="EMBL/GenBank/DDBJ databases">
        <title>Genome sequence of Litorilinea aerophila BAA-2444.</title>
        <authorList>
            <person name="Maclea K.S."/>
            <person name="Maurais E.G."/>
            <person name="Iannazzi L.C."/>
        </authorList>
    </citation>
    <scope>NUCLEOTIDE SEQUENCE [LARGE SCALE GENOMIC DNA]</scope>
    <source>
        <strain evidence="2 3">ATCC BAA-2444</strain>
    </source>
</reference>
<proteinExistence type="predicted"/>
<comment type="caution">
    <text evidence="2">The sequence shown here is derived from an EMBL/GenBank/DDBJ whole genome shotgun (WGS) entry which is preliminary data.</text>
</comment>
<accession>A0A540VBU1</accession>
<dbReference type="GO" id="GO:0006629">
    <property type="term" value="P:lipid metabolic process"/>
    <property type="evidence" value="ECO:0007669"/>
    <property type="project" value="InterPro"/>
</dbReference>
<dbReference type="InterPro" id="IPR002591">
    <property type="entry name" value="Phosphodiest/P_Trfase"/>
</dbReference>
<dbReference type="Proteomes" id="UP000317371">
    <property type="component" value="Unassembled WGS sequence"/>
</dbReference>
<dbReference type="InParanoid" id="A0A540VBU1"/>
<dbReference type="InterPro" id="IPR030395">
    <property type="entry name" value="GP_PDE_dom"/>
</dbReference>
<dbReference type="InterPro" id="IPR017850">
    <property type="entry name" value="Alkaline_phosphatase_core_sf"/>
</dbReference>
<dbReference type="GO" id="GO:0008081">
    <property type="term" value="F:phosphoric diester hydrolase activity"/>
    <property type="evidence" value="ECO:0007669"/>
    <property type="project" value="InterPro"/>
</dbReference>
<organism evidence="2 3">
    <name type="scientific">Litorilinea aerophila</name>
    <dbReference type="NCBI Taxonomy" id="1204385"/>
    <lineage>
        <taxon>Bacteria</taxon>
        <taxon>Bacillati</taxon>
        <taxon>Chloroflexota</taxon>
        <taxon>Caldilineae</taxon>
        <taxon>Caldilineales</taxon>
        <taxon>Caldilineaceae</taxon>
        <taxon>Litorilinea</taxon>
    </lineage>
</organism>
<dbReference type="PANTHER" id="PTHR46211:SF14">
    <property type="entry name" value="GLYCEROPHOSPHODIESTER PHOSPHODIESTERASE"/>
    <property type="match status" value="1"/>
</dbReference>
<sequence length="542" mass="59910">MSQQPSQPHRPSGRRTIQIVCHKGANEYAPENTYAAAQLCIDWGMDYVEIDVNTSKDGVLYLFHGPQLEETTNGVGYFSDLTAAEIDQLDAGSWFDPRFAGERVPRLEEFLRWIKGKAKVFLDVKAADLSRLIALIYEIGLEDDCFFWFGKDEDALRFRQLDRRLALKMNVASVEDVIQAHERYHANIVEVSLQDMSQALVDECRRRGLQIMIYHRQKDPVGFRQILDWGVDMVNLNHGDLFARIAAEYVPSGGGASQTTPRPRRVVLFVLGGCRADAISHAISAATAPTLHRLMAQGAWTLSAQTVTPAIALPCLASLFLSSHPSRHGITTNRWTPPSPAIPSLVQVISQAGYQTAAFYTWEPLRDLAPPGTLELAFYRRLSEDGFHQVGQMAATTIARLLPTFAFVYLDATDGVGHRDGWMSPTYLEALRRTDEILGQVIQELEAVGAHQETVYLVVADHGGHDHGHGAARAEDTTIPWIISGPGIRANHRLSTPVDIIDTAPTILRCLGLDAPASWQGQVVAEAFEPQAETVPMGEASR</sequence>
<dbReference type="CDD" id="cd00016">
    <property type="entry name" value="ALP_like"/>
    <property type="match status" value="1"/>
</dbReference>
<dbReference type="SUPFAM" id="SSF51695">
    <property type="entry name" value="PLC-like phosphodiesterases"/>
    <property type="match status" value="1"/>
</dbReference>
<evidence type="ECO:0000313" key="3">
    <source>
        <dbReference type="Proteomes" id="UP000317371"/>
    </source>
</evidence>
<evidence type="ECO:0000259" key="1">
    <source>
        <dbReference type="PROSITE" id="PS51704"/>
    </source>
</evidence>
<dbReference type="SUPFAM" id="SSF53649">
    <property type="entry name" value="Alkaline phosphatase-like"/>
    <property type="match status" value="1"/>
</dbReference>
<keyword evidence="3" id="KW-1185">Reference proteome</keyword>
<gene>
    <name evidence="2" type="ORF">FKZ61_17780</name>
</gene>
<name>A0A540VBU1_9CHLR</name>
<dbReference type="CDD" id="cd08566">
    <property type="entry name" value="GDPD_AtGDE_like"/>
    <property type="match status" value="1"/>
</dbReference>
<dbReference type="Gene3D" id="3.20.20.190">
    <property type="entry name" value="Phosphatidylinositol (PI) phosphodiesterase"/>
    <property type="match status" value="1"/>
</dbReference>
<dbReference type="Pfam" id="PF03009">
    <property type="entry name" value="GDPD"/>
    <property type="match status" value="1"/>
</dbReference>
<dbReference type="InterPro" id="IPR017946">
    <property type="entry name" value="PLC-like_Pdiesterase_TIM-brl"/>
</dbReference>
<dbReference type="Gene3D" id="3.40.720.10">
    <property type="entry name" value="Alkaline Phosphatase, subunit A"/>
    <property type="match status" value="2"/>
</dbReference>
<dbReference type="AlphaFoldDB" id="A0A540VBU1"/>
<dbReference type="EMBL" id="VIGC01000026">
    <property type="protein sequence ID" value="TQE94229.1"/>
    <property type="molecule type" value="Genomic_DNA"/>
</dbReference>
<keyword evidence="2" id="KW-0808">Transferase</keyword>
<dbReference type="Pfam" id="PF01663">
    <property type="entry name" value="Phosphodiest"/>
    <property type="match status" value="1"/>
</dbReference>
<keyword evidence="2" id="KW-0378">Hydrolase</keyword>
<dbReference type="RefSeq" id="WP_141611507.1">
    <property type="nucleotide sequence ID" value="NZ_VIGC02000026.1"/>
</dbReference>
<feature type="domain" description="GP-PDE" evidence="1">
    <location>
        <begin position="17"/>
        <end position="246"/>
    </location>
</feature>
<dbReference type="OrthoDB" id="161799at2"/>
<dbReference type="GO" id="GO:0016740">
    <property type="term" value="F:transferase activity"/>
    <property type="evidence" value="ECO:0007669"/>
    <property type="project" value="UniProtKB-KW"/>
</dbReference>
<dbReference type="PROSITE" id="PS51704">
    <property type="entry name" value="GP_PDE"/>
    <property type="match status" value="1"/>
</dbReference>
<evidence type="ECO:0000313" key="2">
    <source>
        <dbReference type="EMBL" id="TQE94229.1"/>
    </source>
</evidence>
<protein>
    <submittedName>
        <fullName evidence="2">Sulfatase-like hydrolase/transferase</fullName>
    </submittedName>
</protein>